<evidence type="ECO:0000256" key="1">
    <source>
        <dbReference type="SAM" id="MobiDB-lite"/>
    </source>
</evidence>
<name>A0A8J9Z866_BRALA</name>
<reference evidence="2" key="1">
    <citation type="submission" date="2022-01" db="EMBL/GenBank/DDBJ databases">
        <authorList>
            <person name="Braso-Vives M."/>
        </authorList>
    </citation>
    <scope>NUCLEOTIDE SEQUENCE</scope>
</reference>
<keyword evidence="3" id="KW-1185">Reference proteome</keyword>
<dbReference type="Gene3D" id="2.160.10.20">
    <property type="entry name" value="Insect antifreeze protein"/>
    <property type="match status" value="1"/>
</dbReference>
<dbReference type="OrthoDB" id="4369127at2759"/>
<feature type="compositionally biased region" description="Basic and acidic residues" evidence="1">
    <location>
        <begin position="297"/>
        <end position="306"/>
    </location>
</feature>
<feature type="compositionally biased region" description="Basic and acidic residues" evidence="1">
    <location>
        <begin position="117"/>
        <end position="162"/>
    </location>
</feature>
<dbReference type="Proteomes" id="UP000838412">
    <property type="component" value="Chromosome 17"/>
</dbReference>
<feature type="compositionally biased region" description="Basic and acidic residues" evidence="1">
    <location>
        <begin position="339"/>
        <end position="358"/>
    </location>
</feature>
<gene>
    <name evidence="2" type="primary">Hypp8453</name>
    <name evidence="2" type="ORF">BLAG_LOCUS10143</name>
</gene>
<evidence type="ECO:0000313" key="2">
    <source>
        <dbReference type="EMBL" id="CAH1248847.1"/>
    </source>
</evidence>
<sequence>MAYGLATKHAEKAGEKGKKYYDRKVYGSGLTEGDHVLVRNVIDRGGLGKLRSYWEDSVYTVVRRMGHGIPVYKVSPECGRGKSKVLHRNMLLPCNGLPLETPPAEQAKRTRTPVVLEGEKDRGSTKRDTPQHPDADPFREEHSSDSDSETEPKERGSTERDTPQYSDADPVQDEHSDSEEEEEPLPVRVRVRELGGRELGGRELESSEVESSEVESSEVESSEVESSEVESSEVESSEVESSEVESSEVESSEVESSEVESSEVESSEVESSEVESSEVESSEVESSEVESSEAESSEAKGSDESHTYIPASPFSALDTRMFSSHPAVMGTTKSSTQRTVRETSESHPDSSRRGGEGN</sequence>
<accession>A0A8J9Z866</accession>
<feature type="compositionally biased region" description="Basic and acidic residues" evidence="1">
    <location>
        <begin position="190"/>
        <end position="205"/>
    </location>
</feature>
<protein>
    <submittedName>
        <fullName evidence="2">Hypp8453 protein</fullName>
    </submittedName>
</protein>
<feature type="region of interest" description="Disordered" evidence="1">
    <location>
        <begin position="97"/>
        <end position="358"/>
    </location>
</feature>
<proteinExistence type="predicted"/>
<feature type="compositionally biased region" description="Acidic residues" evidence="1">
    <location>
        <begin position="206"/>
        <end position="296"/>
    </location>
</feature>
<organism evidence="2 3">
    <name type="scientific">Branchiostoma lanceolatum</name>
    <name type="common">Common lancelet</name>
    <name type="synonym">Amphioxus lanceolatum</name>
    <dbReference type="NCBI Taxonomy" id="7740"/>
    <lineage>
        <taxon>Eukaryota</taxon>
        <taxon>Metazoa</taxon>
        <taxon>Chordata</taxon>
        <taxon>Cephalochordata</taxon>
        <taxon>Leptocardii</taxon>
        <taxon>Amphioxiformes</taxon>
        <taxon>Branchiostomatidae</taxon>
        <taxon>Branchiostoma</taxon>
    </lineage>
</organism>
<dbReference type="AlphaFoldDB" id="A0A8J9Z866"/>
<dbReference type="EMBL" id="OV696702">
    <property type="protein sequence ID" value="CAH1248847.1"/>
    <property type="molecule type" value="Genomic_DNA"/>
</dbReference>
<evidence type="ECO:0000313" key="3">
    <source>
        <dbReference type="Proteomes" id="UP000838412"/>
    </source>
</evidence>